<feature type="transmembrane region" description="Helical" evidence="8">
    <location>
        <begin position="555"/>
        <end position="578"/>
    </location>
</feature>
<evidence type="ECO:0000256" key="4">
    <source>
        <dbReference type="ARBA" id="ARBA00022840"/>
    </source>
</evidence>
<comment type="caution">
    <text evidence="11">The sequence shown here is derived from an EMBL/GenBank/DDBJ whole genome shotgun (WGS) entry which is preliminary data.</text>
</comment>
<feature type="transmembrane region" description="Helical" evidence="8">
    <location>
        <begin position="167"/>
        <end position="186"/>
    </location>
</feature>
<dbReference type="InterPro" id="IPR006068">
    <property type="entry name" value="ATPase_P-typ_cation-transptr_C"/>
</dbReference>
<dbReference type="SFLD" id="SFLDG00002">
    <property type="entry name" value="C1.7:_P-type_atpase_like"/>
    <property type="match status" value="1"/>
</dbReference>
<dbReference type="InterPro" id="IPR023298">
    <property type="entry name" value="ATPase_P-typ_TM_dom_sf"/>
</dbReference>
<dbReference type="InterPro" id="IPR023299">
    <property type="entry name" value="ATPase_P-typ_cyto_dom_N"/>
</dbReference>
<reference evidence="11 12" key="1">
    <citation type="journal article" date="2015" name="Nature">
        <title>rRNA introns, odd ribosomes, and small enigmatic genomes across a large radiation of phyla.</title>
        <authorList>
            <person name="Brown C.T."/>
            <person name="Hug L.A."/>
            <person name="Thomas B.C."/>
            <person name="Sharon I."/>
            <person name="Castelle C.J."/>
            <person name="Singh A."/>
            <person name="Wilkins M.J."/>
            <person name="Williams K.H."/>
            <person name="Banfield J.F."/>
        </authorList>
    </citation>
    <scope>NUCLEOTIDE SEQUENCE [LARGE SCALE GENOMIC DNA]</scope>
</reference>
<evidence type="ECO:0000256" key="7">
    <source>
        <dbReference type="ARBA" id="ARBA00023136"/>
    </source>
</evidence>
<evidence type="ECO:0000259" key="9">
    <source>
        <dbReference type="Pfam" id="PF00122"/>
    </source>
</evidence>
<dbReference type="Gene3D" id="3.40.1110.10">
    <property type="entry name" value="Calcium-transporting ATPase, cytoplasmic domain N"/>
    <property type="match status" value="2"/>
</dbReference>
<feature type="transmembrane region" description="Helical" evidence="8">
    <location>
        <begin position="658"/>
        <end position="677"/>
    </location>
</feature>
<comment type="subcellular location">
    <subcellularLocation>
        <location evidence="1">Membrane</location>
        <topology evidence="1">Multi-pass membrane protein</topology>
    </subcellularLocation>
</comment>
<name>A0A0G1HWK6_9BACT</name>
<dbReference type="Gene3D" id="3.40.50.1000">
    <property type="entry name" value="HAD superfamily/HAD-like"/>
    <property type="match status" value="2"/>
</dbReference>
<dbReference type="SUPFAM" id="SSF56784">
    <property type="entry name" value="HAD-like"/>
    <property type="match status" value="1"/>
</dbReference>
<dbReference type="InterPro" id="IPR036412">
    <property type="entry name" value="HAD-like_sf"/>
</dbReference>
<dbReference type="PROSITE" id="PS00154">
    <property type="entry name" value="ATPASE_E1_E2"/>
    <property type="match status" value="1"/>
</dbReference>
<dbReference type="STRING" id="1618387.UW44_C0011G0007"/>
<dbReference type="SUPFAM" id="SSF81665">
    <property type="entry name" value="Calcium ATPase, transmembrane domain M"/>
    <property type="match status" value="1"/>
</dbReference>
<feature type="transmembrane region" description="Helical" evidence="8">
    <location>
        <begin position="697"/>
        <end position="716"/>
    </location>
</feature>
<gene>
    <name evidence="11" type="ORF">UW44_C0011G0007</name>
</gene>
<dbReference type="SFLD" id="SFLDF00027">
    <property type="entry name" value="p-type_atpase"/>
    <property type="match status" value="1"/>
</dbReference>
<dbReference type="PANTHER" id="PTHR42861">
    <property type="entry name" value="CALCIUM-TRANSPORTING ATPASE"/>
    <property type="match status" value="1"/>
</dbReference>
<dbReference type="Pfam" id="PF00122">
    <property type="entry name" value="E1-E2_ATPase"/>
    <property type="match status" value="1"/>
</dbReference>
<sequence>MALSLFFREYLDVFLISLIVMLNVVMGFSQEYSAQKTLGALRKIIKPFATVIRSGKRQIIEASSLVPGDIVLLGSGDNVPADGSLLEGVDMFISESILTGESEPVKKSQREKYPHLYMGTTVIGGRGTMMVEKIGTQTEIGRIGKSITQLKETQTPLQIKLERFSRTLVLIIASISILIFSVGLLLKQDLWSMFRYSIVLSVAAIPEGLPIAVTVILSLGVRRILKKEGLVKKLLSIETLGATSVICTDKTGTLTEGVMKVVKTSFKNHREAIRGLIFLNTQRTSLEIAIWNYLKKELGKDPQDIMETANILHEETFESDKKFAKTIVKVGEKSSGFIIGAPEVILNFCNETQKEKGRILYEFEDWAKSGLRVVGLCVKPNATIASRSGYRWSGLIGIMDPVRKTVYESIVKAKTAGIRVIIVTGDYLHTALKVAKEVGLDIVDGEAIEGSDLDKISDGDLRKRIQGITLFARVAPIQKLKIIEALQANGEVVAMTGDGVNDGPALKKADIGIAVGSATDVAKSASDMVLLNSDFQTIISAVEEGRIIFANIKKVVAYVLSNSFAEIVLIMGALMLNVPIPMTIVQILWVHLICDGPPDIVLGFEPKETGIMEEKPRKLISESILELPMILLIVAISLTAGLTALFAFHHIFNGTNLQLAQTVAFAVIGSIDLTYIFSYKDLKKPIYQMNLFDNKYLLGAVGYGFILLLLGIYHPMVNRLLGTTPLDLKQWIYPLLASLATILWVEVVKRLRPNQAHNP</sequence>
<evidence type="ECO:0000256" key="1">
    <source>
        <dbReference type="ARBA" id="ARBA00004141"/>
    </source>
</evidence>
<dbReference type="PRINTS" id="PR00119">
    <property type="entry name" value="CATATPASE"/>
</dbReference>
<feature type="transmembrane region" description="Helical" evidence="8">
    <location>
        <begin position="198"/>
        <end position="221"/>
    </location>
</feature>
<keyword evidence="7 8" id="KW-0472">Membrane</keyword>
<keyword evidence="2 8" id="KW-0812">Transmembrane</keyword>
<keyword evidence="4" id="KW-0067">ATP-binding</keyword>
<feature type="transmembrane region" description="Helical" evidence="8">
    <location>
        <begin position="6"/>
        <end position="28"/>
    </location>
</feature>
<evidence type="ECO:0000259" key="10">
    <source>
        <dbReference type="Pfam" id="PF00689"/>
    </source>
</evidence>
<feature type="transmembrane region" description="Helical" evidence="8">
    <location>
        <begin position="584"/>
        <end position="604"/>
    </location>
</feature>
<feature type="domain" description="Cation-transporting P-type ATPase C-terminal" evidence="10">
    <location>
        <begin position="579"/>
        <end position="751"/>
    </location>
</feature>
<dbReference type="InterPro" id="IPR044492">
    <property type="entry name" value="P_typ_ATPase_HD_dom"/>
</dbReference>
<evidence type="ECO:0000256" key="2">
    <source>
        <dbReference type="ARBA" id="ARBA00022692"/>
    </source>
</evidence>
<evidence type="ECO:0000256" key="6">
    <source>
        <dbReference type="ARBA" id="ARBA00022989"/>
    </source>
</evidence>
<dbReference type="Pfam" id="PF00702">
    <property type="entry name" value="Hydrolase"/>
    <property type="match status" value="1"/>
</dbReference>
<dbReference type="SUPFAM" id="SSF81653">
    <property type="entry name" value="Calcium ATPase, transduction domain A"/>
    <property type="match status" value="1"/>
</dbReference>
<feature type="transmembrane region" description="Helical" evidence="8">
    <location>
        <begin position="625"/>
        <end position="652"/>
    </location>
</feature>
<dbReference type="Gene3D" id="2.70.150.10">
    <property type="entry name" value="Calcium-transporting ATPase, cytoplasmic transduction domain A"/>
    <property type="match status" value="1"/>
</dbReference>
<evidence type="ECO:0000313" key="11">
    <source>
        <dbReference type="EMBL" id="KKT51496.1"/>
    </source>
</evidence>
<dbReference type="SFLD" id="SFLDS00003">
    <property type="entry name" value="Haloacid_Dehalogenase"/>
    <property type="match status" value="1"/>
</dbReference>
<dbReference type="InterPro" id="IPR008250">
    <property type="entry name" value="ATPase_P-typ_transduc_dom_A_sf"/>
</dbReference>
<feature type="domain" description="P-type ATPase A" evidence="9">
    <location>
        <begin position="45"/>
        <end position="147"/>
    </location>
</feature>
<dbReference type="EMBL" id="LCIH01000011">
    <property type="protein sequence ID" value="KKT51496.1"/>
    <property type="molecule type" value="Genomic_DNA"/>
</dbReference>
<dbReference type="Proteomes" id="UP000034006">
    <property type="component" value="Unassembled WGS sequence"/>
</dbReference>
<evidence type="ECO:0000313" key="12">
    <source>
        <dbReference type="Proteomes" id="UP000034006"/>
    </source>
</evidence>
<protein>
    <submittedName>
        <fullName evidence="11">Cation transport ATPase</fullName>
    </submittedName>
</protein>
<dbReference type="GO" id="GO:0016887">
    <property type="term" value="F:ATP hydrolysis activity"/>
    <property type="evidence" value="ECO:0007669"/>
    <property type="project" value="InterPro"/>
</dbReference>
<dbReference type="AlphaFoldDB" id="A0A0G1HWK6"/>
<keyword evidence="5" id="KW-1278">Translocase</keyword>
<organism evidence="11 12">
    <name type="scientific">Candidatus Collierbacteria bacterium GW2011_GWB2_44_22</name>
    <dbReference type="NCBI Taxonomy" id="1618387"/>
    <lineage>
        <taxon>Bacteria</taxon>
        <taxon>Candidatus Collieribacteriota</taxon>
    </lineage>
</organism>
<evidence type="ECO:0000256" key="8">
    <source>
        <dbReference type="SAM" id="Phobius"/>
    </source>
</evidence>
<keyword evidence="3" id="KW-0547">Nucleotide-binding</keyword>
<dbReference type="Gene3D" id="1.20.1110.10">
    <property type="entry name" value="Calcium-transporting ATPase, transmembrane domain"/>
    <property type="match status" value="2"/>
</dbReference>
<feature type="transmembrane region" description="Helical" evidence="8">
    <location>
        <begin position="731"/>
        <end position="748"/>
    </location>
</feature>
<dbReference type="GO" id="GO:0016020">
    <property type="term" value="C:membrane"/>
    <property type="evidence" value="ECO:0007669"/>
    <property type="project" value="UniProtKB-SubCell"/>
</dbReference>
<dbReference type="NCBIfam" id="TIGR01494">
    <property type="entry name" value="ATPase_P-type"/>
    <property type="match status" value="2"/>
</dbReference>
<dbReference type="InterPro" id="IPR001757">
    <property type="entry name" value="P_typ_ATPase"/>
</dbReference>
<dbReference type="InterPro" id="IPR059000">
    <property type="entry name" value="ATPase_P-type_domA"/>
</dbReference>
<accession>A0A0G1HWK6</accession>
<proteinExistence type="predicted"/>
<dbReference type="PRINTS" id="PR00120">
    <property type="entry name" value="HATPASE"/>
</dbReference>
<dbReference type="GO" id="GO:0005524">
    <property type="term" value="F:ATP binding"/>
    <property type="evidence" value="ECO:0007669"/>
    <property type="project" value="UniProtKB-KW"/>
</dbReference>
<evidence type="ECO:0000256" key="5">
    <source>
        <dbReference type="ARBA" id="ARBA00022967"/>
    </source>
</evidence>
<dbReference type="InterPro" id="IPR023214">
    <property type="entry name" value="HAD_sf"/>
</dbReference>
<dbReference type="InterPro" id="IPR018303">
    <property type="entry name" value="ATPase_P-typ_P_site"/>
</dbReference>
<keyword evidence="6 8" id="KW-1133">Transmembrane helix</keyword>
<evidence type="ECO:0000256" key="3">
    <source>
        <dbReference type="ARBA" id="ARBA00022741"/>
    </source>
</evidence>
<dbReference type="Pfam" id="PF00689">
    <property type="entry name" value="Cation_ATPase_C"/>
    <property type="match status" value="1"/>
</dbReference>